<comment type="caution">
    <text evidence="8">The sequence shown here is derived from an EMBL/GenBank/DDBJ whole genome shotgun (WGS) entry which is preliminary data.</text>
</comment>
<keyword evidence="3 7" id="KW-0812">Transmembrane</keyword>
<evidence type="ECO:0000256" key="6">
    <source>
        <dbReference type="SAM" id="MobiDB-lite"/>
    </source>
</evidence>
<sequence>MSPNGHEGGSNAQGLQPTAGTEAPQDTSKGLSKASVGLLGAVVIGVSTIAPAYTLSGALGPTAAAVGTHLPAILLVGFIPMLLVAVGYRQLNRAMPDSGTTFTWVSKAFGPWVGWMGSWGLLAATILVLSNLAGIAVDFFYLALAQITGNDAIAELTRNVPVNIATCLVFMAGAAWVSYRGLEATKVLQYILVAFQVVVLLWFSVAAFAHVAGGTSFGGLSISPEWFNPFGVGSFSVFAAGISLSVFIYWGWDVVLTLNEESTEATTTPGKSAITTMLVIVTLYLVVSLSMLSFSGVSDQGLGMGNPDIQENIFAALAGPVMGPFAILMSVAVLSSSASSLQSTMISPARTMLAMGFYGALPEKYARISPRFQSPGYATIASAVISAVFYAFMRVISENVLWDTITALGMMVCFYYGITALACVWYFRRQSFRKVKSFLSQFLAPLLGGILLLVFFVQTSIDSMDPEYGSGSQVGGIGLVFILGVGILALGFVAMFIQYRRNPDFFRSRFETTELPVID</sequence>
<dbReference type="RefSeq" id="WP_158033685.1">
    <property type="nucleotide sequence ID" value="NZ_ML708616.1"/>
</dbReference>
<dbReference type="PANTHER" id="PTHR42770">
    <property type="entry name" value="AMINO ACID TRANSPORTER-RELATED"/>
    <property type="match status" value="1"/>
</dbReference>
<feature type="region of interest" description="Disordered" evidence="6">
    <location>
        <begin position="1"/>
        <end position="28"/>
    </location>
</feature>
<feature type="compositionally biased region" description="Polar residues" evidence="6">
    <location>
        <begin position="10"/>
        <end position="28"/>
    </location>
</feature>
<name>A0A5J5KXD3_9MICC</name>
<feature type="transmembrane region" description="Helical" evidence="7">
    <location>
        <begin position="405"/>
        <end position="427"/>
    </location>
</feature>
<evidence type="ECO:0000313" key="9">
    <source>
        <dbReference type="Proteomes" id="UP000325957"/>
    </source>
</evidence>
<keyword evidence="2" id="KW-1003">Cell membrane</keyword>
<reference evidence="8 9" key="1">
    <citation type="submission" date="2019-05" db="EMBL/GenBank/DDBJ databases">
        <title>Kocuria coralli sp. nov., a novel actinobacterium isolated from coral reef seawater.</title>
        <authorList>
            <person name="Li J."/>
        </authorList>
    </citation>
    <scope>NUCLEOTIDE SEQUENCE [LARGE SCALE GENOMIC DNA]</scope>
    <source>
        <strain evidence="8 9">SCSIO 13007</strain>
    </source>
</reference>
<dbReference type="PIRSF" id="PIRSF006060">
    <property type="entry name" value="AA_transporter"/>
    <property type="match status" value="1"/>
</dbReference>
<evidence type="ECO:0000256" key="3">
    <source>
        <dbReference type="ARBA" id="ARBA00022692"/>
    </source>
</evidence>
<evidence type="ECO:0000313" key="8">
    <source>
        <dbReference type="EMBL" id="KAA9394314.1"/>
    </source>
</evidence>
<dbReference type="InterPro" id="IPR050367">
    <property type="entry name" value="APC_superfamily"/>
</dbReference>
<dbReference type="Gene3D" id="1.20.1740.10">
    <property type="entry name" value="Amino acid/polyamine transporter I"/>
    <property type="match status" value="1"/>
</dbReference>
<accession>A0A5J5KXD3</accession>
<feature type="transmembrane region" description="Helical" evidence="7">
    <location>
        <begin position="36"/>
        <end position="56"/>
    </location>
</feature>
<dbReference type="GO" id="GO:0005886">
    <property type="term" value="C:plasma membrane"/>
    <property type="evidence" value="ECO:0007669"/>
    <property type="project" value="UniProtKB-SubCell"/>
</dbReference>
<protein>
    <submittedName>
        <fullName evidence="8">APC family permease</fullName>
    </submittedName>
</protein>
<dbReference type="OrthoDB" id="138827at2"/>
<dbReference type="GO" id="GO:0022857">
    <property type="term" value="F:transmembrane transporter activity"/>
    <property type="evidence" value="ECO:0007669"/>
    <property type="project" value="InterPro"/>
</dbReference>
<dbReference type="Proteomes" id="UP000325957">
    <property type="component" value="Unassembled WGS sequence"/>
</dbReference>
<evidence type="ECO:0000256" key="5">
    <source>
        <dbReference type="ARBA" id="ARBA00023136"/>
    </source>
</evidence>
<keyword evidence="4 7" id="KW-1133">Transmembrane helix</keyword>
<evidence type="ECO:0000256" key="2">
    <source>
        <dbReference type="ARBA" id="ARBA00022475"/>
    </source>
</evidence>
<dbReference type="EMBL" id="SZWF01000007">
    <property type="protein sequence ID" value="KAA9394314.1"/>
    <property type="molecule type" value="Genomic_DNA"/>
</dbReference>
<feature type="transmembrane region" description="Helical" evidence="7">
    <location>
        <begin position="68"/>
        <end position="88"/>
    </location>
</feature>
<dbReference type="AlphaFoldDB" id="A0A5J5KXD3"/>
<comment type="subcellular location">
    <subcellularLocation>
        <location evidence="1">Cell membrane</location>
        <topology evidence="1">Multi-pass membrane protein</topology>
    </subcellularLocation>
</comment>
<feature type="transmembrane region" description="Helical" evidence="7">
    <location>
        <begin position="313"/>
        <end position="335"/>
    </location>
</feature>
<gene>
    <name evidence="8" type="ORF">FCK90_07505</name>
</gene>
<keyword evidence="9" id="KW-1185">Reference proteome</keyword>
<dbReference type="PANTHER" id="PTHR42770:SF7">
    <property type="entry name" value="MEMBRANE PROTEIN"/>
    <property type="match status" value="1"/>
</dbReference>
<feature type="transmembrane region" description="Helical" evidence="7">
    <location>
        <begin position="162"/>
        <end position="179"/>
    </location>
</feature>
<feature type="transmembrane region" description="Helical" evidence="7">
    <location>
        <begin position="119"/>
        <end position="142"/>
    </location>
</feature>
<feature type="transmembrane region" description="Helical" evidence="7">
    <location>
        <begin position="191"/>
        <end position="212"/>
    </location>
</feature>
<evidence type="ECO:0000256" key="7">
    <source>
        <dbReference type="SAM" id="Phobius"/>
    </source>
</evidence>
<feature type="transmembrane region" description="Helical" evidence="7">
    <location>
        <begin position="374"/>
        <end position="393"/>
    </location>
</feature>
<organism evidence="8 9">
    <name type="scientific">Kocuria coralli</name>
    <dbReference type="NCBI Taxonomy" id="1461025"/>
    <lineage>
        <taxon>Bacteria</taxon>
        <taxon>Bacillati</taxon>
        <taxon>Actinomycetota</taxon>
        <taxon>Actinomycetes</taxon>
        <taxon>Micrococcales</taxon>
        <taxon>Micrococcaceae</taxon>
        <taxon>Kocuria</taxon>
    </lineage>
</organism>
<feature type="transmembrane region" description="Helical" evidence="7">
    <location>
        <begin position="232"/>
        <end position="252"/>
    </location>
</feature>
<proteinExistence type="predicted"/>
<evidence type="ECO:0000256" key="1">
    <source>
        <dbReference type="ARBA" id="ARBA00004651"/>
    </source>
</evidence>
<dbReference type="InterPro" id="IPR002293">
    <property type="entry name" value="AA/rel_permease1"/>
</dbReference>
<feature type="transmembrane region" description="Helical" evidence="7">
    <location>
        <begin position="439"/>
        <end position="457"/>
    </location>
</feature>
<keyword evidence="5 7" id="KW-0472">Membrane</keyword>
<evidence type="ECO:0000256" key="4">
    <source>
        <dbReference type="ARBA" id="ARBA00022989"/>
    </source>
</evidence>
<feature type="transmembrane region" description="Helical" evidence="7">
    <location>
        <begin position="477"/>
        <end position="499"/>
    </location>
</feature>
<feature type="transmembrane region" description="Helical" evidence="7">
    <location>
        <begin position="273"/>
        <end position="293"/>
    </location>
</feature>
<dbReference type="Pfam" id="PF13520">
    <property type="entry name" value="AA_permease_2"/>
    <property type="match status" value="1"/>
</dbReference>